<feature type="compositionally biased region" description="Polar residues" evidence="1">
    <location>
        <begin position="67"/>
        <end position="78"/>
    </location>
</feature>
<name>K8EFE7_9FIRM</name>
<evidence type="ECO:0000313" key="3">
    <source>
        <dbReference type="EMBL" id="CCO07396.1"/>
    </source>
</evidence>
<comment type="caution">
    <text evidence="3">The sequence shown here is derived from an EMBL/GenBank/DDBJ whole genome shotgun (WGS) entry which is preliminary data.</text>
</comment>
<dbReference type="PROSITE" id="PS51257">
    <property type="entry name" value="PROKAR_LIPOPROTEIN"/>
    <property type="match status" value="1"/>
</dbReference>
<dbReference type="RefSeq" id="WP_008410250.1">
    <property type="nucleotide sequence ID" value="NZ_CAOS01000003.1"/>
</dbReference>
<organism evidence="3 4">
    <name type="scientific">Desulforamulus hydrothermalis Lam5 = DSM 18033</name>
    <dbReference type="NCBI Taxonomy" id="1121428"/>
    <lineage>
        <taxon>Bacteria</taxon>
        <taxon>Bacillati</taxon>
        <taxon>Bacillota</taxon>
        <taxon>Clostridia</taxon>
        <taxon>Eubacteriales</taxon>
        <taxon>Peptococcaceae</taxon>
        <taxon>Desulforamulus</taxon>
    </lineage>
</organism>
<sequence>MTLLLRYVFILLLLSSLAGCHTATDKQSNEKLPVSEQAVIPSEKTDQNKPSTQGKTHEQAITDGRVIQSSPQAPDPETQQLYNQLDKELAEITKVLESLDSVDDQDMCKK</sequence>
<dbReference type="AlphaFoldDB" id="K8EFE7"/>
<reference evidence="3 4" key="1">
    <citation type="journal article" date="2013" name="Genome Announc.">
        <title>Genome Sequence of the Sulfate-Reducing Bacterium Desulfotomaculum hydrothermale Lam5(T).</title>
        <authorList>
            <person name="Amin O."/>
            <person name="Fardeau M.L."/>
            <person name="Valette O."/>
            <person name="Hirschler-Rea A."/>
            <person name="Barbe V."/>
            <person name="Medigue C."/>
            <person name="Vacherie B."/>
            <person name="Ollivier B."/>
            <person name="Bertin P.N."/>
            <person name="Dolla A."/>
        </authorList>
    </citation>
    <scope>NUCLEOTIDE SEQUENCE [LARGE SCALE GENOMIC DNA]</scope>
    <source>
        <strain evidence="4">Lam5 / DSM 18033</strain>
    </source>
</reference>
<feature type="region of interest" description="Disordered" evidence="1">
    <location>
        <begin position="23"/>
        <end position="78"/>
    </location>
</feature>
<evidence type="ECO:0000256" key="1">
    <source>
        <dbReference type="SAM" id="MobiDB-lite"/>
    </source>
</evidence>
<accession>K8EFE7</accession>
<dbReference type="STRING" id="1121428.DESHY_110340"/>
<keyword evidence="2" id="KW-0732">Signal</keyword>
<protein>
    <recommendedName>
        <fullName evidence="5">Lipoprotein</fullName>
    </recommendedName>
</protein>
<proteinExistence type="predicted"/>
<feature type="chain" id="PRO_5010179211" description="Lipoprotein" evidence="2">
    <location>
        <begin position="24"/>
        <end position="110"/>
    </location>
</feature>
<dbReference type="Proteomes" id="UP000009315">
    <property type="component" value="Unassembled WGS sequence"/>
</dbReference>
<gene>
    <name evidence="3" type="ORF">DESHY_110340</name>
</gene>
<keyword evidence="4" id="KW-1185">Reference proteome</keyword>
<feature type="signal peptide" evidence="2">
    <location>
        <begin position="1"/>
        <end position="23"/>
    </location>
</feature>
<evidence type="ECO:0008006" key="5">
    <source>
        <dbReference type="Google" id="ProtNLM"/>
    </source>
</evidence>
<evidence type="ECO:0000313" key="4">
    <source>
        <dbReference type="Proteomes" id="UP000009315"/>
    </source>
</evidence>
<dbReference type="EMBL" id="CAOS01000003">
    <property type="protein sequence ID" value="CCO07396.1"/>
    <property type="molecule type" value="Genomic_DNA"/>
</dbReference>
<evidence type="ECO:0000256" key="2">
    <source>
        <dbReference type="SAM" id="SignalP"/>
    </source>
</evidence>